<dbReference type="InterPro" id="IPR011008">
    <property type="entry name" value="Dimeric_a/b-barrel"/>
</dbReference>
<keyword evidence="6" id="KW-0408">Iron</keyword>
<dbReference type="GO" id="GO:0046872">
    <property type="term" value="F:metal ion binding"/>
    <property type="evidence" value="ECO:0007669"/>
    <property type="project" value="UniProtKB-KW"/>
</dbReference>
<proteinExistence type="predicted"/>
<reference evidence="7" key="1">
    <citation type="submission" date="2023-06" db="EMBL/GenBank/DDBJ databases">
        <title>Genome-scale phylogeny and comparative genomics of the fungal order Sordariales.</title>
        <authorList>
            <consortium name="Lawrence Berkeley National Laboratory"/>
            <person name="Hensen N."/>
            <person name="Bonometti L."/>
            <person name="Westerberg I."/>
            <person name="Brannstrom I.O."/>
            <person name="Guillou S."/>
            <person name="Cros-Aarteil S."/>
            <person name="Calhoun S."/>
            <person name="Haridas S."/>
            <person name="Kuo A."/>
            <person name="Mondo S."/>
            <person name="Pangilinan J."/>
            <person name="Riley R."/>
            <person name="Labutti K."/>
            <person name="Andreopoulos B."/>
            <person name="Lipzen A."/>
            <person name="Chen C."/>
            <person name="Yanf M."/>
            <person name="Daum C."/>
            <person name="Ng V."/>
            <person name="Clum A."/>
            <person name="Steindorff A."/>
            <person name="Ohm R."/>
            <person name="Martin F."/>
            <person name="Silar P."/>
            <person name="Natvig D."/>
            <person name="Lalanne C."/>
            <person name="Gautier V."/>
            <person name="Ament-Velasquez S.L."/>
            <person name="Kruys A."/>
            <person name="Hutchinson M.I."/>
            <person name="Powell A.J."/>
            <person name="Barry K."/>
            <person name="Miller A.N."/>
            <person name="Grigoriev I.V."/>
            <person name="Debuchy R."/>
            <person name="Gladieux P."/>
            <person name="Thoren M.H."/>
            <person name="Johannesson H."/>
        </authorList>
    </citation>
    <scope>NUCLEOTIDE SEQUENCE</scope>
    <source>
        <strain evidence="7">SMH4607-1</strain>
    </source>
</reference>
<dbReference type="GO" id="GO:0020037">
    <property type="term" value="F:heme binding"/>
    <property type="evidence" value="ECO:0007669"/>
    <property type="project" value="InterPro"/>
</dbReference>
<evidence type="ECO:0000256" key="1">
    <source>
        <dbReference type="ARBA" id="ARBA00001970"/>
    </source>
</evidence>
<evidence type="ECO:0000256" key="2">
    <source>
        <dbReference type="ARBA" id="ARBA00022559"/>
    </source>
</evidence>
<protein>
    <recommendedName>
        <fullName evidence="9">Peroxidase</fullName>
    </recommendedName>
</protein>
<evidence type="ECO:0008006" key="9">
    <source>
        <dbReference type="Google" id="ProtNLM"/>
    </source>
</evidence>
<dbReference type="SUPFAM" id="SSF54909">
    <property type="entry name" value="Dimeric alpha+beta barrel"/>
    <property type="match status" value="1"/>
</dbReference>
<keyword evidence="8" id="KW-1185">Reference proteome</keyword>
<evidence type="ECO:0000256" key="3">
    <source>
        <dbReference type="ARBA" id="ARBA00022617"/>
    </source>
</evidence>
<evidence type="ECO:0000256" key="6">
    <source>
        <dbReference type="ARBA" id="ARBA00023004"/>
    </source>
</evidence>
<name>A0AA40A9J5_9PEZI</name>
<gene>
    <name evidence="7" type="ORF">B0H67DRAFT_586286</name>
</gene>
<evidence type="ECO:0000256" key="4">
    <source>
        <dbReference type="ARBA" id="ARBA00022723"/>
    </source>
</evidence>
<sequence>MNKFGYDKTDGRACPFTAHIRKTNPRRLDEWNSNSADQGLKFSNMIRGGIPYGPDYAEGEDAGLKRGLLFACYIEDGFQHMQLAWCNSSSFPKTGSGIDLGIDPIVGQVGDPNAMKTLFAEGAQPVLIKPRLVTFRGGEYFFVPSIKALKGTLTEVAAP</sequence>
<evidence type="ECO:0000256" key="5">
    <source>
        <dbReference type="ARBA" id="ARBA00023002"/>
    </source>
</evidence>
<dbReference type="GO" id="GO:0004601">
    <property type="term" value="F:peroxidase activity"/>
    <property type="evidence" value="ECO:0007669"/>
    <property type="project" value="UniProtKB-KW"/>
</dbReference>
<evidence type="ECO:0000313" key="8">
    <source>
        <dbReference type="Proteomes" id="UP001172102"/>
    </source>
</evidence>
<dbReference type="EMBL" id="JAUKUA010000005">
    <property type="protein sequence ID" value="KAK0711780.1"/>
    <property type="molecule type" value="Genomic_DNA"/>
</dbReference>
<dbReference type="PROSITE" id="PS51404">
    <property type="entry name" value="DYP_PEROXIDASE"/>
    <property type="match status" value="1"/>
</dbReference>
<keyword evidence="4" id="KW-0479">Metal-binding</keyword>
<dbReference type="PANTHER" id="PTHR30521">
    <property type="entry name" value="DEFERROCHELATASE/PEROXIDASE"/>
    <property type="match status" value="1"/>
</dbReference>
<evidence type="ECO:0000313" key="7">
    <source>
        <dbReference type="EMBL" id="KAK0711780.1"/>
    </source>
</evidence>
<accession>A0AA40A9J5</accession>
<dbReference type="GO" id="GO:0005829">
    <property type="term" value="C:cytosol"/>
    <property type="evidence" value="ECO:0007669"/>
    <property type="project" value="TreeGrafter"/>
</dbReference>
<keyword evidence="5" id="KW-0560">Oxidoreductase</keyword>
<keyword evidence="3" id="KW-0349">Heme</keyword>
<dbReference type="Proteomes" id="UP001172102">
    <property type="component" value="Unassembled WGS sequence"/>
</dbReference>
<dbReference type="PANTHER" id="PTHR30521:SF4">
    <property type="entry name" value="DEFERROCHELATASE"/>
    <property type="match status" value="1"/>
</dbReference>
<organism evidence="7 8">
    <name type="scientific">Lasiosphaeris hirsuta</name>
    <dbReference type="NCBI Taxonomy" id="260670"/>
    <lineage>
        <taxon>Eukaryota</taxon>
        <taxon>Fungi</taxon>
        <taxon>Dikarya</taxon>
        <taxon>Ascomycota</taxon>
        <taxon>Pezizomycotina</taxon>
        <taxon>Sordariomycetes</taxon>
        <taxon>Sordariomycetidae</taxon>
        <taxon>Sordariales</taxon>
        <taxon>Lasiosphaeriaceae</taxon>
        <taxon>Lasiosphaeris</taxon>
    </lineage>
</organism>
<dbReference type="InterPro" id="IPR006314">
    <property type="entry name" value="Dyp_peroxidase"/>
</dbReference>
<comment type="caution">
    <text evidence="7">The sequence shown here is derived from an EMBL/GenBank/DDBJ whole genome shotgun (WGS) entry which is preliminary data.</text>
</comment>
<dbReference type="AlphaFoldDB" id="A0AA40A9J5"/>
<comment type="cofactor">
    <cofactor evidence="1">
        <name>heme b</name>
        <dbReference type="ChEBI" id="CHEBI:60344"/>
    </cofactor>
</comment>
<keyword evidence="2" id="KW-0575">Peroxidase</keyword>